<protein>
    <submittedName>
        <fullName evidence="1">Pc06g02300 protein</fullName>
    </submittedName>
</protein>
<sequence length="192" mass="22274">MGPAQPDPIRARTSRIYFPGMKSQECEKAFVRKNIYVQWEKEWKESKEGGNLRTIDNALPAKYTRRLYGPLTRNRAYLLTQLRTGHCWLSTFAKAFHFQDNDRCVCGDRETLKHVLWDCPDLRELRRELRRKVGDAFNSVSSLLGGSREERRGQIDHASRTKTVDTVLDFAEASQRFRSRAPRGQLDNVNGN</sequence>
<dbReference type="AlphaFoldDB" id="B6GWG2"/>
<keyword evidence="2" id="KW-1185">Reference proteome</keyword>
<accession>B6GWG2</accession>
<dbReference type="Proteomes" id="UP000000724">
    <property type="component" value="Contig Pc00c06"/>
</dbReference>
<name>B6GWG2_PENRW</name>
<gene>
    <name evidence="1" type="ORF">Pc06g02300</name>
    <name evidence="1" type="ORF">PCH_Pc06g02300</name>
</gene>
<dbReference type="EMBL" id="AM920421">
    <property type="protein sequence ID" value="CAP79223.1"/>
    <property type="molecule type" value="Genomic_DNA"/>
</dbReference>
<dbReference type="STRING" id="500485.B6GWG2"/>
<proteinExistence type="predicted"/>
<organism evidence="1 2">
    <name type="scientific">Penicillium rubens (strain ATCC 28089 / DSM 1075 / NRRL 1951 / Wisconsin 54-1255)</name>
    <name type="common">Penicillium chrysogenum</name>
    <dbReference type="NCBI Taxonomy" id="500485"/>
    <lineage>
        <taxon>Eukaryota</taxon>
        <taxon>Fungi</taxon>
        <taxon>Dikarya</taxon>
        <taxon>Ascomycota</taxon>
        <taxon>Pezizomycotina</taxon>
        <taxon>Eurotiomycetes</taxon>
        <taxon>Eurotiomycetidae</taxon>
        <taxon>Eurotiales</taxon>
        <taxon>Aspergillaceae</taxon>
        <taxon>Penicillium</taxon>
        <taxon>Penicillium chrysogenum species complex</taxon>
    </lineage>
</organism>
<dbReference type="BioCyc" id="PCHR:PC06G02300-MONOMER"/>
<reference evidence="1 2" key="1">
    <citation type="journal article" date="2008" name="Nat. Biotechnol.">
        <title>Genome sequencing and analysis of the filamentous fungus Penicillium chrysogenum.</title>
        <authorList>
            <person name="van den Berg M.A."/>
            <person name="Albang R."/>
            <person name="Albermann K."/>
            <person name="Badger J.H."/>
            <person name="Daran J.-M."/>
            <person name="Driessen A.J.M."/>
            <person name="Garcia-Estrada C."/>
            <person name="Fedorova N.D."/>
            <person name="Harris D.M."/>
            <person name="Heijne W.H.M."/>
            <person name="Joardar V.S."/>
            <person name="Kiel J.A.K.W."/>
            <person name="Kovalchuk A."/>
            <person name="Martin J.F."/>
            <person name="Nierman W.C."/>
            <person name="Nijland J.G."/>
            <person name="Pronk J.T."/>
            <person name="Roubos J.A."/>
            <person name="van der Klei I.J."/>
            <person name="van Peij N.N.M.E."/>
            <person name="Veenhuis M."/>
            <person name="von Doehren H."/>
            <person name="Wagner C."/>
            <person name="Wortman J.R."/>
            <person name="Bovenberg R.A.L."/>
        </authorList>
    </citation>
    <scope>NUCLEOTIDE SEQUENCE [LARGE SCALE GENOMIC DNA]</scope>
    <source>
        <strain evidence="2">ATCC 28089 / DSM 1075 / NRRL 1951 / Wisconsin 54-1255</strain>
    </source>
</reference>
<evidence type="ECO:0000313" key="2">
    <source>
        <dbReference type="Proteomes" id="UP000000724"/>
    </source>
</evidence>
<dbReference type="HOGENOM" id="CLU_1415603_0_0_1"/>
<dbReference type="VEuPathDB" id="FungiDB:PCH_Pc06g02300"/>
<dbReference type="OMA" id="SHMLLEC"/>
<dbReference type="OrthoDB" id="4307211at2759"/>
<evidence type="ECO:0000313" key="1">
    <source>
        <dbReference type="EMBL" id="CAP79223.1"/>
    </source>
</evidence>
<dbReference type="eggNOG" id="KOG1075">
    <property type="taxonomic scope" value="Eukaryota"/>
</dbReference>